<sequence length="55" mass="6308">MRKKIHLSTGDQNNKVTDKWGELLIKHIILDQLDIPPRLKAKLLHQSPIKEKNGG</sequence>
<proteinExistence type="predicted"/>
<protein>
    <submittedName>
        <fullName evidence="1">Uncharacterized protein</fullName>
    </submittedName>
</protein>
<reference evidence="1" key="1">
    <citation type="submission" date="2020-12" db="EMBL/GenBank/DDBJ databases">
        <title>PHA producing bacteria isolated from mangrove.</title>
        <authorList>
            <person name="Zheng W."/>
            <person name="Yu S."/>
            <person name="Huang Y."/>
        </authorList>
    </citation>
    <scope>NUCLEOTIDE SEQUENCE</scope>
    <source>
        <strain evidence="1">GN22-4</strain>
    </source>
</reference>
<organism evidence="1 2">
    <name type="scientific">Priestia flexa</name>
    <dbReference type="NCBI Taxonomy" id="86664"/>
    <lineage>
        <taxon>Bacteria</taxon>
        <taxon>Bacillati</taxon>
        <taxon>Bacillota</taxon>
        <taxon>Bacilli</taxon>
        <taxon>Bacillales</taxon>
        <taxon>Bacillaceae</taxon>
        <taxon>Priestia</taxon>
    </lineage>
</organism>
<accession>A0A8I1MEC4</accession>
<name>A0A8I1MEC4_9BACI</name>
<dbReference type="EMBL" id="JAEMWV010000002">
    <property type="protein sequence ID" value="MBN8251098.1"/>
    <property type="molecule type" value="Genomic_DNA"/>
</dbReference>
<evidence type="ECO:0000313" key="1">
    <source>
        <dbReference type="EMBL" id="MBN8251098.1"/>
    </source>
</evidence>
<comment type="caution">
    <text evidence="1">The sequence shown here is derived from an EMBL/GenBank/DDBJ whole genome shotgun (WGS) entry which is preliminary data.</text>
</comment>
<dbReference type="RefSeq" id="WP_186317478.1">
    <property type="nucleotide sequence ID" value="NZ_JAEMWV010000002.1"/>
</dbReference>
<gene>
    <name evidence="1" type="ORF">JF537_05810</name>
</gene>
<evidence type="ECO:0000313" key="2">
    <source>
        <dbReference type="Proteomes" id="UP000664578"/>
    </source>
</evidence>
<dbReference type="Proteomes" id="UP000664578">
    <property type="component" value="Unassembled WGS sequence"/>
</dbReference>
<dbReference type="AlphaFoldDB" id="A0A8I1MEC4"/>